<dbReference type="Pfam" id="PF01266">
    <property type="entry name" value="DAO"/>
    <property type="match status" value="1"/>
</dbReference>
<gene>
    <name evidence="4" type="ORF">ACFOES_16590</name>
</gene>
<dbReference type="SUPFAM" id="SSF54373">
    <property type="entry name" value="FAD-linked reductases, C-terminal domain"/>
    <property type="match status" value="1"/>
</dbReference>
<feature type="domain" description="FAD dependent oxidoreductase" evidence="3">
    <location>
        <begin position="9"/>
        <end position="399"/>
    </location>
</feature>
<accession>A0ABV7AJY8</accession>
<name>A0ABV7AJY8_9RHOB</name>
<keyword evidence="2" id="KW-0560">Oxidoreductase</keyword>
<comment type="similarity">
    <text evidence="1">Belongs to the DadA oxidoreductase family.</text>
</comment>
<comment type="caution">
    <text evidence="4">The sequence shown here is derived from an EMBL/GenBank/DDBJ whole genome shotgun (WGS) entry which is preliminary data.</text>
</comment>
<evidence type="ECO:0000256" key="2">
    <source>
        <dbReference type="ARBA" id="ARBA00023002"/>
    </source>
</evidence>
<dbReference type="Proteomes" id="UP001595443">
    <property type="component" value="Unassembled WGS sequence"/>
</dbReference>
<dbReference type="PROSITE" id="PS51257">
    <property type="entry name" value="PROKAR_LIPOPROTEIN"/>
    <property type="match status" value="1"/>
</dbReference>
<dbReference type="Gene3D" id="3.50.50.60">
    <property type="entry name" value="FAD/NAD(P)-binding domain"/>
    <property type="match status" value="2"/>
</dbReference>
<reference evidence="5" key="1">
    <citation type="journal article" date="2019" name="Int. J. Syst. Evol. Microbiol.">
        <title>The Global Catalogue of Microorganisms (GCM) 10K type strain sequencing project: providing services to taxonomists for standard genome sequencing and annotation.</title>
        <authorList>
            <consortium name="The Broad Institute Genomics Platform"/>
            <consortium name="The Broad Institute Genome Sequencing Center for Infectious Disease"/>
            <person name="Wu L."/>
            <person name="Ma J."/>
        </authorList>
    </citation>
    <scope>NUCLEOTIDE SEQUENCE [LARGE SCALE GENOMIC DNA]</scope>
    <source>
        <strain evidence="5">KCTC 62192</strain>
    </source>
</reference>
<dbReference type="InterPro" id="IPR036188">
    <property type="entry name" value="FAD/NAD-bd_sf"/>
</dbReference>
<dbReference type="Gene3D" id="3.30.9.10">
    <property type="entry name" value="D-Amino Acid Oxidase, subunit A, domain 2"/>
    <property type="match status" value="1"/>
</dbReference>
<dbReference type="PANTHER" id="PTHR13847">
    <property type="entry name" value="SARCOSINE DEHYDROGENASE-RELATED"/>
    <property type="match status" value="1"/>
</dbReference>
<dbReference type="InterPro" id="IPR006076">
    <property type="entry name" value="FAD-dep_OxRdtase"/>
</dbReference>
<organism evidence="4 5">
    <name type="scientific">Acidimangrovimonas pyrenivorans</name>
    <dbReference type="NCBI Taxonomy" id="2030798"/>
    <lineage>
        <taxon>Bacteria</taxon>
        <taxon>Pseudomonadati</taxon>
        <taxon>Pseudomonadota</taxon>
        <taxon>Alphaproteobacteria</taxon>
        <taxon>Rhodobacterales</taxon>
        <taxon>Paracoccaceae</taxon>
        <taxon>Acidimangrovimonas</taxon>
    </lineage>
</organism>
<dbReference type="PANTHER" id="PTHR13847:SF280">
    <property type="entry name" value="D-AMINO ACID DEHYDROGENASE"/>
    <property type="match status" value="1"/>
</dbReference>
<evidence type="ECO:0000256" key="1">
    <source>
        <dbReference type="ARBA" id="ARBA00009410"/>
    </source>
</evidence>
<sequence>MVRDKGLRAVVVGAGITGLTSACRLAESGYRVTVIEARDGPGDGSSHANAGQLLFDRVSAMGSPGFLKSLPKTLADRSQGVGALGLAAPGNWPWALAFLRQCSASAWRRNTRDMLELARLSKPAFHGFLDRHPLAFDWRRPGKLIVHPTEAALAAAARTADFQARFGGRHAVLTAEETLAREPALQGTARPIAGAIHLPDAELGDCRAFCAGLVGVLRDRLGGEVRFGTKATGLVRRNGLVQALATPQGDIPADLFVLATGRAAELLPRFRGRKPLVGVRGVSLTYPAGPAAPELSVTDAGGKFVVLRLGDRVRVAGFAAFTDDTTPTDAECALLRDKGRSLMPGAAEYDAAPEAWAGLRPQTPDDLPMIGRAGADNLFVTAGQGSLGWTFAFGSAERLLQAVAQ</sequence>
<proteinExistence type="inferred from homology"/>
<protein>
    <submittedName>
        <fullName evidence="4">FAD-dependent oxidoreductase</fullName>
    </submittedName>
</protein>
<dbReference type="EMBL" id="JBHRSK010000015">
    <property type="protein sequence ID" value="MFC2969719.1"/>
    <property type="molecule type" value="Genomic_DNA"/>
</dbReference>
<dbReference type="SUPFAM" id="SSF51905">
    <property type="entry name" value="FAD/NAD(P)-binding domain"/>
    <property type="match status" value="1"/>
</dbReference>
<dbReference type="RefSeq" id="WP_377834482.1">
    <property type="nucleotide sequence ID" value="NZ_JBHRSK010000015.1"/>
</dbReference>
<evidence type="ECO:0000313" key="5">
    <source>
        <dbReference type="Proteomes" id="UP001595443"/>
    </source>
</evidence>
<evidence type="ECO:0000313" key="4">
    <source>
        <dbReference type="EMBL" id="MFC2969719.1"/>
    </source>
</evidence>
<evidence type="ECO:0000259" key="3">
    <source>
        <dbReference type="Pfam" id="PF01266"/>
    </source>
</evidence>
<keyword evidence="5" id="KW-1185">Reference proteome</keyword>